<dbReference type="AlphaFoldDB" id="A0A2N5VYG5"/>
<proteinExistence type="predicted"/>
<evidence type="ECO:0000256" key="1">
    <source>
        <dbReference type="SAM" id="MobiDB-lite"/>
    </source>
</evidence>
<name>A0A2N5VYG5_9BASI</name>
<dbReference type="EMBL" id="PGCJ01000038">
    <property type="protein sequence ID" value="PLW54972.1"/>
    <property type="molecule type" value="Genomic_DNA"/>
</dbReference>
<accession>A0A2N5VYG5</accession>
<evidence type="ECO:0000313" key="2">
    <source>
        <dbReference type="EMBL" id="PLW54972.1"/>
    </source>
</evidence>
<feature type="region of interest" description="Disordered" evidence="1">
    <location>
        <begin position="75"/>
        <end position="111"/>
    </location>
</feature>
<organism evidence="2 3">
    <name type="scientific">Puccinia coronata f. sp. avenae</name>
    <dbReference type="NCBI Taxonomy" id="200324"/>
    <lineage>
        <taxon>Eukaryota</taxon>
        <taxon>Fungi</taxon>
        <taxon>Dikarya</taxon>
        <taxon>Basidiomycota</taxon>
        <taxon>Pucciniomycotina</taxon>
        <taxon>Pucciniomycetes</taxon>
        <taxon>Pucciniales</taxon>
        <taxon>Pucciniaceae</taxon>
        <taxon>Puccinia</taxon>
    </lineage>
</organism>
<keyword evidence="3" id="KW-1185">Reference proteome</keyword>
<comment type="caution">
    <text evidence="2">The sequence shown here is derived from an EMBL/GenBank/DDBJ whole genome shotgun (WGS) entry which is preliminary data.</text>
</comment>
<reference evidence="2 3" key="1">
    <citation type="submission" date="2017-11" db="EMBL/GenBank/DDBJ databases">
        <title>De novo assembly and phasing of dikaryotic genomes from two isolates of Puccinia coronata f. sp. avenae, the causal agent of oat crown rust.</title>
        <authorList>
            <person name="Miller M.E."/>
            <person name="Zhang Y."/>
            <person name="Omidvar V."/>
            <person name="Sperschneider J."/>
            <person name="Schwessinger B."/>
            <person name="Raley C."/>
            <person name="Palmer J.M."/>
            <person name="Garnica D."/>
            <person name="Upadhyaya N."/>
            <person name="Rathjen J."/>
            <person name="Taylor J.M."/>
            <person name="Park R.F."/>
            <person name="Dodds P.N."/>
            <person name="Hirsch C.D."/>
            <person name="Kianian S.F."/>
            <person name="Figueroa M."/>
        </authorList>
    </citation>
    <scope>NUCLEOTIDE SEQUENCE [LARGE SCALE GENOMIC DNA]</scope>
    <source>
        <strain evidence="2">12NC29</strain>
    </source>
</reference>
<evidence type="ECO:0000313" key="3">
    <source>
        <dbReference type="Proteomes" id="UP000235388"/>
    </source>
</evidence>
<dbReference type="Proteomes" id="UP000235388">
    <property type="component" value="Unassembled WGS sequence"/>
</dbReference>
<gene>
    <name evidence="2" type="ORF">PCANC_02739</name>
</gene>
<sequence length="111" mass="12566">MTELPVDCYLSNGKPLNTSFMAGVPPIIPGFNFFACHNLGPPQGPDPHGWPHHHEWVQVSAHQLFHNPNLPLENVDPKEGCKLLSDNLDQDFNKHNNEKNEENEDNEHSHT</sequence>
<protein>
    <submittedName>
        <fullName evidence="2">Uncharacterized protein</fullName>
    </submittedName>
</protein>
<feature type="compositionally biased region" description="Basic and acidic residues" evidence="1">
    <location>
        <begin position="91"/>
        <end position="111"/>
    </location>
</feature>